<reference evidence="1 2" key="1">
    <citation type="submission" date="2022-07" db="EMBL/GenBank/DDBJ databases">
        <authorList>
            <person name="Criscuolo A."/>
        </authorList>
    </citation>
    <scope>NUCLEOTIDE SEQUENCE [LARGE SCALE GENOMIC DNA]</scope>
    <source>
        <strain evidence="2">CIP 111951</strain>
    </source>
</reference>
<comment type="caution">
    <text evidence="1">The sequence shown here is derived from an EMBL/GenBank/DDBJ whole genome shotgun (WGS) entry which is preliminary data.</text>
</comment>
<name>A0ABN8UTQ7_9GAMM</name>
<evidence type="ECO:0000313" key="1">
    <source>
        <dbReference type="EMBL" id="CAH9067907.1"/>
    </source>
</evidence>
<accession>A0ABN8UTQ7</accession>
<protein>
    <submittedName>
        <fullName evidence="1">Uncharacterized protein</fullName>
    </submittedName>
</protein>
<sequence>MNDKKKCFVIMPISNCDGYDDGHFNEVYEELIQPACEKAGFEPIRADEVNTTHSIKMDILNKIASADMVVCDISAKNPNVLYELGIRHALNKPVSIIKDDKTDKIFDIDDIRWVGYAKSLRISVIRPKIAELAENIKNTYNSPDDSFMRFALKQNYGQSKVVSTSVDNKPFFPRLQNGHVAHWNKAKEVGLIKSGDEEFFFHTGCCVQDIVPAAGDTVYFYGRDLGGPNPTAVCIVTLGSRIKGKIVGVNIDKKYAFIKISDPHSNESSLYMPVLDDYDFVKKEQVVEFTIATNNTGACAQDTVAVMEQPA</sequence>
<dbReference type="RefSeq" id="WP_261595258.1">
    <property type="nucleotide sequence ID" value="NZ_CAMAPD010000028.1"/>
</dbReference>
<proteinExistence type="predicted"/>
<dbReference type="EMBL" id="CAMAPD010000028">
    <property type="protein sequence ID" value="CAH9067907.1"/>
    <property type="molecule type" value="Genomic_DNA"/>
</dbReference>
<evidence type="ECO:0000313" key="2">
    <source>
        <dbReference type="Proteomes" id="UP001152485"/>
    </source>
</evidence>
<organism evidence="1 2">
    <name type="scientific">Pseudoalteromonas holothuriae</name>
    <dbReference type="NCBI Taxonomy" id="2963714"/>
    <lineage>
        <taxon>Bacteria</taxon>
        <taxon>Pseudomonadati</taxon>
        <taxon>Pseudomonadota</taxon>
        <taxon>Gammaproteobacteria</taxon>
        <taxon>Alteromonadales</taxon>
        <taxon>Pseudoalteromonadaceae</taxon>
        <taxon>Pseudoalteromonas</taxon>
    </lineage>
</organism>
<dbReference type="Proteomes" id="UP001152485">
    <property type="component" value="Unassembled WGS sequence"/>
</dbReference>
<dbReference type="SUPFAM" id="SSF52309">
    <property type="entry name" value="N-(deoxy)ribosyltransferase-like"/>
    <property type="match status" value="1"/>
</dbReference>
<dbReference type="Gene3D" id="3.40.50.450">
    <property type="match status" value="1"/>
</dbReference>
<gene>
    <name evidence="1" type="ORF">PSECIP111951_03936</name>
</gene>